<name>K1PT13_MAGGI</name>
<sequence length="68" mass="8018">MATLDLILISIRLDAVFCLLFLYGERATLQVEEERILGYITWHRQRQVSEMESTKQDLFAFGVQQNIR</sequence>
<gene>
    <name evidence="1" type="ORF">CGI_10002976</name>
</gene>
<protein>
    <submittedName>
        <fullName evidence="1">Uncharacterized protein</fullName>
    </submittedName>
</protein>
<dbReference type="HOGENOM" id="CLU_2796459_0_0_1"/>
<reference evidence="1" key="1">
    <citation type="journal article" date="2012" name="Nature">
        <title>The oyster genome reveals stress adaptation and complexity of shell formation.</title>
        <authorList>
            <person name="Zhang G."/>
            <person name="Fang X."/>
            <person name="Guo X."/>
            <person name="Li L."/>
            <person name="Luo R."/>
            <person name="Xu F."/>
            <person name="Yang P."/>
            <person name="Zhang L."/>
            <person name="Wang X."/>
            <person name="Qi H."/>
            <person name="Xiong Z."/>
            <person name="Que H."/>
            <person name="Xie Y."/>
            <person name="Holland P.W."/>
            <person name="Paps J."/>
            <person name="Zhu Y."/>
            <person name="Wu F."/>
            <person name="Chen Y."/>
            <person name="Wang J."/>
            <person name="Peng C."/>
            <person name="Meng J."/>
            <person name="Yang L."/>
            <person name="Liu J."/>
            <person name="Wen B."/>
            <person name="Zhang N."/>
            <person name="Huang Z."/>
            <person name="Zhu Q."/>
            <person name="Feng Y."/>
            <person name="Mount A."/>
            <person name="Hedgecock D."/>
            <person name="Xu Z."/>
            <person name="Liu Y."/>
            <person name="Domazet-Loso T."/>
            <person name="Du Y."/>
            <person name="Sun X."/>
            <person name="Zhang S."/>
            <person name="Liu B."/>
            <person name="Cheng P."/>
            <person name="Jiang X."/>
            <person name="Li J."/>
            <person name="Fan D."/>
            <person name="Wang W."/>
            <person name="Fu W."/>
            <person name="Wang T."/>
            <person name="Wang B."/>
            <person name="Zhang J."/>
            <person name="Peng Z."/>
            <person name="Li Y."/>
            <person name="Li N."/>
            <person name="Wang J."/>
            <person name="Chen M."/>
            <person name="He Y."/>
            <person name="Tan F."/>
            <person name="Song X."/>
            <person name="Zheng Q."/>
            <person name="Huang R."/>
            <person name="Yang H."/>
            <person name="Du X."/>
            <person name="Chen L."/>
            <person name="Yang M."/>
            <person name="Gaffney P.M."/>
            <person name="Wang S."/>
            <person name="Luo L."/>
            <person name="She Z."/>
            <person name="Ming Y."/>
            <person name="Huang W."/>
            <person name="Zhang S."/>
            <person name="Huang B."/>
            <person name="Zhang Y."/>
            <person name="Qu T."/>
            <person name="Ni P."/>
            <person name="Miao G."/>
            <person name="Wang J."/>
            <person name="Wang Q."/>
            <person name="Steinberg C.E."/>
            <person name="Wang H."/>
            <person name="Li N."/>
            <person name="Qian L."/>
            <person name="Zhang G."/>
            <person name="Li Y."/>
            <person name="Yang H."/>
            <person name="Liu X."/>
            <person name="Wang J."/>
            <person name="Yin Y."/>
            <person name="Wang J."/>
        </authorList>
    </citation>
    <scope>NUCLEOTIDE SEQUENCE [LARGE SCALE GENOMIC DNA]</scope>
    <source>
        <strain evidence="1">05x7-T-G4-1.051#20</strain>
    </source>
</reference>
<dbReference type="AlphaFoldDB" id="K1PT13"/>
<accession>K1PT13</accession>
<proteinExistence type="predicted"/>
<organism evidence="1">
    <name type="scientific">Magallana gigas</name>
    <name type="common">Pacific oyster</name>
    <name type="synonym">Crassostrea gigas</name>
    <dbReference type="NCBI Taxonomy" id="29159"/>
    <lineage>
        <taxon>Eukaryota</taxon>
        <taxon>Metazoa</taxon>
        <taxon>Spiralia</taxon>
        <taxon>Lophotrochozoa</taxon>
        <taxon>Mollusca</taxon>
        <taxon>Bivalvia</taxon>
        <taxon>Autobranchia</taxon>
        <taxon>Pteriomorphia</taxon>
        <taxon>Ostreida</taxon>
        <taxon>Ostreoidea</taxon>
        <taxon>Ostreidae</taxon>
        <taxon>Magallana</taxon>
    </lineage>
</organism>
<evidence type="ECO:0000313" key="1">
    <source>
        <dbReference type="EMBL" id="EKC21999.1"/>
    </source>
</evidence>
<dbReference type="EMBL" id="JH817464">
    <property type="protein sequence ID" value="EKC21999.1"/>
    <property type="molecule type" value="Genomic_DNA"/>
</dbReference>
<dbReference type="InParanoid" id="K1PT13"/>